<feature type="transmembrane region" description="Helical" evidence="7">
    <location>
        <begin position="237"/>
        <end position="258"/>
    </location>
</feature>
<dbReference type="AlphaFoldDB" id="A0AAE0TPK5"/>
<evidence type="ECO:0000256" key="7">
    <source>
        <dbReference type="SAM" id="Phobius"/>
    </source>
</evidence>
<evidence type="ECO:0000256" key="5">
    <source>
        <dbReference type="ARBA" id="ARBA00023136"/>
    </source>
</evidence>
<evidence type="ECO:0000256" key="3">
    <source>
        <dbReference type="ARBA" id="ARBA00022692"/>
    </source>
</evidence>
<evidence type="ECO:0000256" key="6">
    <source>
        <dbReference type="SAM" id="MobiDB-lite"/>
    </source>
</evidence>
<evidence type="ECO:0000256" key="4">
    <source>
        <dbReference type="ARBA" id="ARBA00022989"/>
    </source>
</evidence>
<sequence length="306" mass="33318">MPLRYAAPGGQPEAHSHDVGFGDDLEMVNHPASTSRVSADIGPIREKLTAIADVNASEEFLEEHDEVARTSKSTSGDAADMKRMGKQQQLVRHFRLVSTMSFVAISTAAWEVGLFVITPALTDGDGQYGAYRRCAVPLGKHRSSFHTTFPDRKQVSEFAPESFQRILSYISGWTSTIAWQAGNAQGMFLVGSLIQTMILINDENYGFPNYQGTLLAFMAVGIAYCGVVYGAKILPYWQNAVFMVHVLAYLGYIIPVWVSAPAVSHREVWLTFENSGGWSNMGLAVLVGQLAGISTQCGGIDCAAHM</sequence>
<keyword evidence="5 7" id="KW-0472">Membrane</keyword>
<feature type="transmembrane region" description="Helical" evidence="7">
    <location>
        <begin position="94"/>
        <end position="117"/>
    </location>
</feature>
<keyword evidence="4 7" id="KW-1133">Transmembrane helix</keyword>
<evidence type="ECO:0000313" key="8">
    <source>
        <dbReference type="EMBL" id="KAK3671129.1"/>
    </source>
</evidence>
<protein>
    <submittedName>
        <fullName evidence="8">Uncharacterized protein</fullName>
    </submittedName>
</protein>
<reference evidence="8" key="1">
    <citation type="submission" date="2023-07" db="EMBL/GenBank/DDBJ databases">
        <title>Black Yeasts Isolated from many extreme environments.</title>
        <authorList>
            <person name="Coleine C."/>
            <person name="Stajich J.E."/>
            <person name="Selbmann L."/>
        </authorList>
    </citation>
    <scope>NUCLEOTIDE SEQUENCE</scope>
    <source>
        <strain evidence="8">CCFEE 5485</strain>
    </source>
</reference>
<dbReference type="Gene3D" id="1.20.1740.10">
    <property type="entry name" value="Amino acid/polyamine transporter I"/>
    <property type="match status" value="1"/>
</dbReference>
<proteinExistence type="predicted"/>
<dbReference type="PANTHER" id="PTHR45649:SF4">
    <property type="entry name" value="TRANSPORTER, PUTATIVE (EUROFUNG)-RELATED"/>
    <property type="match status" value="1"/>
</dbReference>
<name>A0AAE0TPK5_9PEZI</name>
<organism evidence="8 9">
    <name type="scientific">Recurvomyces mirabilis</name>
    <dbReference type="NCBI Taxonomy" id="574656"/>
    <lineage>
        <taxon>Eukaryota</taxon>
        <taxon>Fungi</taxon>
        <taxon>Dikarya</taxon>
        <taxon>Ascomycota</taxon>
        <taxon>Pezizomycotina</taxon>
        <taxon>Dothideomycetes</taxon>
        <taxon>Dothideomycetidae</taxon>
        <taxon>Mycosphaerellales</taxon>
        <taxon>Teratosphaeriaceae</taxon>
        <taxon>Recurvomyces</taxon>
    </lineage>
</organism>
<evidence type="ECO:0000313" key="9">
    <source>
        <dbReference type="Proteomes" id="UP001274830"/>
    </source>
</evidence>
<comment type="subcellular location">
    <subcellularLocation>
        <location evidence="1">Membrane</location>
        <topology evidence="1">Multi-pass membrane protein</topology>
    </subcellularLocation>
</comment>
<feature type="region of interest" description="Disordered" evidence="6">
    <location>
        <begin position="62"/>
        <end position="82"/>
    </location>
</feature>
<comment type="caution">
    <text evidence="8">The sequence shown here is derived from an EMBL/GenBank/DDBJ whole genome shotgun (WGS) entry which is preliminary data.</text>
</comment>
<keyword evidence="9" id="KW-1185">Reference proteome</keyword>
<dbReference type="GO" id="GO:0022857">
    <property type="term" value="F:transmembrane transporter activity"/>
    <property type="evidence" value="ECO:0007669"/>
    <property type="project" value="UniProtKB-ARBA"/>
</dbReference>
<keyword evidence="2" id="KW-0813">Transport</keyword>
<dbReference type="GO" id="GO:0016020">
    <property type="term" value="C:membrane"/>
    <property type="evidence" value="ECO:0007669"/>
    <property type="project" value="UniProtKB-SubCell"/>
</dbReference>
<dbReference type="EMBL" id="JAUTXT010000046">
    <property type="protein sequence ID" value="KAK3671129.1"/>
    <property type="molecule type" value="Genomic_DNA"/>
</dbReference>
<dbReference type="Proteomes" id="UP001274830">
    <property type="component" value="Unassembled WGS sequence"/>
</dbReference>
<dbReference type="PANTHER" id="PTHR45649">
    <property type="entry name" value="AMINO-ACID PERMEASE BAT1"/>
    <property type="match status" value="1"/>
</dbReference>
<accession>A0AAE0TPK5</accession>
<gene>
    <name evidence="8" type="ORF">LTR78_008930</name>
</gene>
<evidence type="ECO:0000256" key="1">
    <source>
        <dbReference type="ARBA" id="ARBA00004141"/>
    </source>
</evidence>
<feature type="transmembrane region" description="Helical" evidence="7">
    <location>
        <begin position="212"/>
        <end position="231"/>
    </location>
</feature>
<evidence type="ECO:0000256" key="2">
    <source>
        <dbReference type="ARBA" id="ARBA00022448"/>
    </source>
</evidence>
<keyword evidence="3 7" id="KW-0812">Transmembrane</keyword>